<dbReference type="PANTHER" id="PTHR33710:SF77">
    <property type="entry name" value="DNASE I-LIKE SUPERFAMILY PROTEIN"/>
    <property type="match status" value="1"/>
</dbReference>
<organism evidence="1 2">
    <name type="scientific">Hibiscus sabdariffa</name>
    <name type="common">roselle</name>
    <dbReference type="NCBI Taxonomy" id="183260"/>
    <lineage>
        <taxon>Eukaryota</taxon>
        <taxon>Viridiplantae</taxon>
        <taxon>Streptophyta</taxon>
        <taxon>Embryophyta</taxon>
        <taxon>Tracheophyta</taxon>
        <taxon>Spermatophyta</taxon>
        <taxon>Magnoliopsida</taxon>
        <taxon>eudicotyledons</taxon>
        <taxon>Gunneridae</taxon>
        <taxon>Pentapetalae</taxon>
        <taxon>rosids</taxon>
        <taxon>malvids</taxon>
        <taxon>Malvales</taxon>
        <taxon>Malvaceae</taxon>
        <taxon>Malvoideae</taxon>
        <taxon>Hibiscus</taxon>
    </lineage>
</organism>
<evidence type="ECO:0008006" key="3">
    <source>
        <dbReference type="Google" id="ProtNLM"/>
    </source>
</evidence>
<dbReference type="InterPro" id="IPR036691">
    <property type="entry name" value="Endo/exonu/phosph_ase_sf"/>
</dbReference>
<comment type="caution">
    <text evidence="1">The sequence shown here is derived from an EMBL/GenBank/DDBJ whole genome shotgun (WGS) entry which is preliminary data.</text>
</comment>
<evidence type="ECO:0000313" key="1">
    <source>
        <dbReference type="EMBL" id="KAK8998389.1"/>
    </source>
</evidence>
<sequence>MVVADGIVFSTPKSQVPSPKSQVPRPVLQRDGILRRTLTTGSFTEKSDVPLAIKRKFLWKALLDIAPPMDHLWLIGGDFNAIVQTRGKQLDRCLMNDGWFQRFPNANVMHLERLGSDHCPLLVKLGALGSDVAIQPFRFLAAWQDHWQAVM</sequence>
<name>A0ABR2QCU3_9ROSI</name>
<dbReference type="Gene3D" id="3.60.10.10">
    <property type="entry name" value="Endonuclease/exonuclease/phosphatase"/>
    <property type="match status" value="1"/>
</dbReference>
<proteinExistence type="predicted"/>
<protein>
    <recommendedName>
        <fullName evidence="3">Endonuclease/exonuclease/phosphatase domain-containing protein</fullName>
    </recommendedName>
</protein>
<accession>A0ABR2QCU3</accession>
<gene>
    <name evidence="1" type="ORF">V6N11_083780</name>
</gene>
<reference evidence="1 2" key="1">
    <citation type="journal article" date="2024" name="G3 (Bethesda)">
        <title>Genome assembly of Hibiscus sabdariffa L. provides insights into metabolisms of medicinal natural products.</title>
        <authorList>
            <person name="Kim T."/>
        </authorList>
    </citation>
    <scope>NUCLEOTIDE SEQUENCE [LARGE SCALE GENOMIC DNA]</scope>
    <source>
        <strain evidence="1">TK-2024</strain>
        <tissue evidence="1">Old leaves</tissue>
    </source>
</reference>
<dbReference type="Proteomes" id="UP001396334">
    <property type="component" value="Unassembled WGS sequence"/>
</dbReference>
<evidence type="ECO:0000313" key="2">
    <source>
        <dbReference type="Proteomes" id="UP001396334"/>
    </source>
</evidence>
<dbReference type="PANTHER" id="PTHR33710">
    <property type="entry name" value="BNAC02G09200D PROTEIN"/>
    <property type="match status" value="1"/>
</dbReference>
<dbReference type="EMBL" id="JBBPBN010000041">
    <property type="protein sequence ID" value="KAK8998389.1"/>
    <property type="molecule type" value="Genomic_DNA"/>
</dbReference>
<dbReference type="SUPFAM" id="SSF56219">
    <property type="entry name" value="DNase I-like"/>
    <property type="match status" value="1"/>
</dbReference>
<keyword evidence="2" id="KW-1185">Reference proteome</keyword>